<evidence type="ECO:0000259" key="1">
    <source>
        <dbReference type="Pfam" id="PF00534"/>
    </source>
</evidence>
<dbReference type="PANTHER" id="PTHR45947">
    <property type="entry name" value="SULFOQUINOVOSYL TRANSFERASE SQD2"/>
    <property type="match status" value="1"/>
</dbReference>
<dbReference type="Pfam" id="PF00534">
    <property type="entry name" value="Glycos_transf_1"/>
    <property type="match status" value="1"/>
</dbReference>
<evidence type="ECO:0000259" key="2">
    <source>
        <dbReference type="Pfam" id="PF13439"/>
    </source>
</evidence>
<dbReference type="Gene3D" id="3.40.50.2000">
    <property type="entry name" value="Glycogen Phosphorylase B"/>
    <property type="match status" value="2"/>
</dbReference>
<evidence type="ECO:0000313" key="3">
    <source>
        <dbReference type="EMBL" id="RDU37557.1"/>
    </source>
</evidence>
<feature type="domain" description="Glycosyl transferase family 1" evidence="1">
    <location>
        <begin position="190"/>
        <end position="339"/>
    </location>
</feature>
<keyword evidence="3" id="KW-0808">Transferase</keyword>
<accession>A0A3D8GT61</accession>
<proteinExistence type="predicted"/>
<dbReference type="AlphaFoldDB" id="A0A3D8GT61"/>
<dbReference type="OrthoDB" id="9801609at2"/>
<dbReference type="InterPro" id="IPR050194">
    <property type="entry name" value="Glycosyltransferase_grp1"/>
</dbReference>
<dbReference type="PANTHER" id="PTHR45947:SF3">
    <property type="entry name" value="SULFOQUINOVOSYL TRANSFERASE SQD2"/>
    <property type="match status" value="1"/>
</dbReference>
<dbReference type="InterPro" id="IPR028098">
    <property type="entry name" value="Glyco_trans_4-like_N"/>
</dbReference>
<name>A0A3D8GT61_9BACI</name>
<gene>
    <name evidence="3" type="ORF">DRW41_06865</name>
</gene>
<organism evidence="3 4">
    <name type="scientific">Neobacillus piezotolerans</name>
    <dbReference type="NCBI Taxonomy" id="2259171"/>
    <lineage>
        <taxon>Bacteria</taxon>
        <taxon>Bacillati</taxon>
        <taxon>Bacillota</taxon>
        <taxon>Bacilli</taxon>
        <taxon>Bacillales</taxon>
        <taxon>Bacillaceae</taxon>
        <taxon>Neobacillus</taxon>
    </lineage>
</organism>
<dbReference type="InterPro" id="IPR001296">
    <property type="entry name" value="Glyco_trans_1"/>
</dbReference>
<dbReference type="Proteomes" id="UP000257144">
    <property type="component" value="Unassembled WGS sequence"/>
</dbReference>
<dbReference type="Pfam" id="PF13439">
    <property type="entry name" value="Glyco_transf_4"/>
    <property type="match status" value="1"/>
</dbReference>
<keyword evidence="4" id="KW-1185">Reference proteome</keyword>
<evidence type="ECO:0000313" key="4">
    <source>
        <dbReference type="Proteomes" id="UP000257144"/>
    </source>
</evidence>
<dbReference type="GO" id="GO:0016757">
    <property type="term" value="F:glycosyltransferase activity"/>
    <property type="evidence" value="ECO:0007669"/>
    <property type="project" value="InterPro"/>
</dbReference>
<comment type="caution">
    <text evidence="3">The sequence shown here is derived from an EMBL/GenBank/DDBJ whole genome shotgun (WGS) entry which is preliminary data.</text>
</comment>
<dbReference type="EMBL" id="QNQT01000002">
    <property type="protein sequence ID" value="RDU37557.1"/>
    <property type="molecule type" value="Genomic_DNA"/>
</dbReference>
<dbReference type="SUPFAM" id="SSF53756">
    <property type="entry name" value="UDP-Glycosyltransferase/glycogen phosphorylase"/>
    <property type="match status" value="1"/>
</dbReference>
<reference evidence="3 4" key="1">
    <citation type="submission" date="2018-07" db="EMBL/GenBank/DDBJ databases">
        <title>Bacillus sp. YLB-04 draft genome sequence.</title>
        <authorList>
            <person name="Yu L."/>
            <person name="Tang X."/>
        </authorList>
    </citation>
    <scope>NUCLEOTIDE SEQUENCE [LARGE SCALE GENOMIC DNA]</scope>
    <source>
        <strain evidence="3 4">YLB-04</strain>
    </source>
</reference>
<dbReference type="RefSeq" id="WP_115451229.1">
    <property type="nucleotide sequence ID" value="NZ_QNQT01000002.1"/>
</dbReference>
<feature type="domain" description="Glycosyltransferase subfamily 4-like N-terminal" evidence="2">
    <location>
        <begin position="13"/>
        <end position="189"/>
    </location>
</feature>
<sequence>MKVAIVHDWLIGMGGAEKVILELHKLFPSAPIYTSVVNKDKLDFAFSEMDIRTTFIQRLPFSKKKYNRYLPFFPLAFEALDLREFDVIISSTASIGAKGVLRNSSSVHICYCHTPPRYAWDFYHEYLASVGKVKRIIIPFLMHYLRQYDQLSSNRVDYFIANSNMVKERIKKIYNRESQVIYPPVDIDRFKLSDKDEGFYLVISRLVPYKRIDLAIEACNALKRKLVIIGDGEEINKLKKLAGPTIEFLGYQSDMVVERYLNICKALIFPGYEDFGITPVEAQACGKPVIAYGKGGVLDTIIPNVTGILFEEQTIDALIMAIERFEQSDFYVNKIREHAELFSNLNFHLKFAEFLKRINLLNITSE</sequence>
<protein>
    <submittedName>
        <fullName evidence="3">Glycosyltransferase family 4 protein</fullName>
    </submittedName>
</protein>